<dbReference type="SUPFAM" id="SSF54236">
    <property type="entry name" value="Ubiquitin-like"/>
    <property type="match status" value="2"/>
</dbReference>
<dbReference type="AlphaFoldDB" id="A0AAW1EQ50"/>
<dbReference type="Gene3D" id="3.10.20.90">
    <property type="entry name" value="Phosphatidylinositol 3-kinase Catalytic Subunit, Chain A, domain 1"/>
    <property type="match status" value="2"/>
</dbReference>
<dbReference type="InterPro" id="IPR029071">
    <property type="entry name" value="Ubiquitin-like_domsf"/>
</dbReference>
<feature type="domain" description="Ubiquitin-like" evidence="1">
    <location>
        <begin position="107"/>
        <end position="160"/>
    </location>
</feature>
<dbReference type="EMBL" id="JBCEZU010000145">
    <property type="protein sequence ID" value="KAK9524824.1"/>
    <property type="molecule type" value="Genomic_DNA"/>
</dbReference>
<evidence type="ECO:0000259" key="1">
    <source>
        <dbReference type="PROSITE" id="PS50053"/>
    </source>
</evidence>
<gene>
    <name evidence="2" type="ORF">VZT92_017190</name>
</gene>
<organism evidence="2 3">
    <name type="scientific">Zoarces viviparus</name>
    <name type="common">Viviparous eelpout</name>
    <name type="synonym">Blennius viviparus</name>
    <dbReference type="NCBI Taxonomy" id="48416"/>
    <lineage>
        <taxon>Eukaryota</taxon>
        <taxon>Metazoa</taxon>
        <taxon>Chordata</taxon>
        <taxon>Craniata</taxon>
        <taxon>Vertebrata</taxon>
        <taxon>Euteleostomi</taxon>
        <taxon>Actinopterygii</taxon>
        <taxon>Neopterygii</taxon>
        <taxon>Teleostei</taxon>
        <taxon>Neoteleostei</taxon>
        <taxon>Acanthomorphata</taxon>
        <taxon>Eupercaria</taxon>
        <taxon>Perciformes</taxon>
        <taxon>Cottioidei</taxon>
        <taxon>Zoarcales</taxon>
        <taxon>Zoarcidae</taxon>
        <taxon>Zoarcinae</taxon>
        <taxon>Zoarces</taxon>
    </lineage>
</organism>
<evidence type="ECO:0000313" key="2">
    <source>
        <dbReference type="EMBL" id="KAK9524824.1"/>
    </source>
</evidence>
<dbReference type="InterPro" id="IPR050158">
    <property type="entry name" value="Ubiquitin_ubiquitin-like"/>
</dbReference>
<feature type="domain" description="Ubiquitin-like" evidence="1">
    <location>
        <begin position="3"/>
        <end position="74"/>
    </location>
</feature>
<sequence length="187" mass="21421">MVVKLFIKDMCGRITEIDLSDSEFKSFTVLQLKTKIREKTTRDSFQVLIFKWCLLKDAVKLSDYGIQHESTIHLGTQPVTKTLFVKGYRGQTNIFCLDEDKFKSCLVEHLKRRIQDTLGIPEDQQRLIFQGSVLTDNRFLPDYGIQNDSTIDLNLRLRGGGLCPETGDGGMGDKGGKNRSMEHLYYF</sequence>
<protein>
    <recommendedName>
        <fullName evidence="1">Ubiquitin-like domain-containing protein</fullName>
    </recommendedName>
</protein>
<reference evidence="2 3" key="1">
    <citation type="journal article" date="2024" name="Genome Biol. Evol.">
        <title>Chromosome-level genome assembly of the viviparous eelpout Zoarces viviparus.</title>
        <authorList>
            <person name="Fuhrmann N."/>
            <person name="Brasseur M.V."/>
            <person name="Bakowski C.E."/>
            <person name="Podsiadlowski L."/>
            <person name="Prost S."/>
            <person name="Krehenwinkel H."/>
            <person name="Mayer C."/>
        </authorList>
    </citation>
    <scope>NUCLEOTIDE SEQUENCE [LARGE SCALE GENOMIC DNA]</scope>
    <source>
        <strain evidence="2">NO-MEL_2022_Ind0_liver</strain>
    </source>
</reference>
<evidence type="ECO:0000313" key="3">
    <source>
        <dbReference type="Proteomes" id="UP001488805"/>
    </source>
</evidence>
<dbReference type="Pfam" id="PF00240">
    <property type="entry name" value="ubiquitin"/>
    <property type="match status" value="2"/>
</dbReference>
<dbReference type="PANTHER" id="PTHR10666">
    <property type="entry name" value="UBIQUITIN"/>
    <property type="match status" value="1"/>
</dbReference>
<dbReference type="PRINTS" id="PR00348">
    <property type="entry name" value="UBIQUITIN"/>
</dbReference>
<dbReference type="InterPro" id="IPR000626">
    <property type="entry name" value="Ubiquitin-like_dom"/>
</dbReference>
<comment type="caution">
    <text evidence="2">The sequence shown here is derived from an EMBL/GenBank/DDBJ whole genome shotgun (WGS) entry which is preliminary data.</text>
</comment>
<dbReference type="PROSITE" id="PS50053">
    <property type="entry name" value="UBIQUITIN_2"/>
    <property type="match status" value="2"/>
</dbReference>
<proteinExistence type="predicted"/>
<name>A0AAW1EQ50_ZOAVI</name>
<dbReference type="CDD" id="cd17039">
    <property type="entry name" value="Ubl_ubiquitin_like"/>
    <property type="match status" value="1"/>
</dbReference>
<keyword evidence="3" id="KW-1185">Reference proteome</keyword>
<dbReference type="Proteomes" id="UP001488805">
    <property type="component" value="Unassembled WGS sequence"/>
</dbReference>
<dbReference type="SMART" id="SM00213">
    <property type="entry name" value="UBQ"/>
    <property type="match status" value="2"/>
</dbReference>
<accession>A0AAW1EQ50</accession>
<dbReference type="PROSITE" id="PS00299">
    <property type="entry name" value="UBIQUITIN_1"/>
    <property type="match status" value="1"/>
</dbReference>
<dbReference type="InterPro" id="IPR019956">
    <property type="entry name" value="Ubiquitin_dom"/>
</dbReference>
<dbReference type="InterPro" id="IPR019954">
    <property type="entry name" value="Ubiquitin_CS"/>
</dbReference>